<dbReference type="Pfam" id="PF07179">
    <property type="entry name" value="SseB"/>
    <property type="match status" value="1"/>
</dbReference>
<dbReference type="EMBL" id="JALBUR010000009">
    <property type="protein sequence ID" value="MDX8419455.1"/>
    <property type="molecule type" value="Genomic_DNA"/>
</dbReference>
<comment type="caution">
    <text evidence="2">The sequence shown here is derived from an EMBL/GenBank/DDBJ whole genome shotgun (WGS) entry which is preliminary data.</text>
</comment>
<feature type="domain" description="SseB protein N-terminal" evidence="1">
    <location>
        <begin position="35"/>
        <end position="133"/>
    </location>
</feature>
<keyword evidence="3" id="KW-1185">Reference proteome</keyword>
<sequence>MKRHDENEQIQNPKQLQLLLDQRRLPLTPEGEQKVLQQLAATVSSSHFLAVIQPVPEMSGSPEVPADHISHVTLLQADGKRYLPVFSCEEMMQYMPGKIDEHMQLYWADIVDLASFLSINRNVEAAVVNPGKDDLVLDLPLLTNLLNQYNTSPFIQA</sequence>
<organism evidence="2 3">
    <name type="scientific">Grylomicrobium aquisgranensis</name>
    <dbReference type="NCBI Taxonomy" id="2926318"/>
    <lineage>
        <taxon>Bacteria</taxon>
        <taxon>Bacillati</taxon>
        <taxon>Bacillota</taxon>
        <taxon>Erysipelotrichia</taxon>
        <taxon>Erysipelotrichales</taxon>
        <taxon>Erysipelotrichaceae</taxon>
        <taxon>Grylomicrobium</taxon>
    </lineage>
</organism>
<name>A0AB35U3P1_9FIRM</name>
<gene>
    <name evidence="2" type="ORF">MOZ60_05025</name>
</gene>
<dbReference type="InterPro" id="IPR009839">
    <property type="entry name" value="SseB_N"/>
</dbReference>
<reference evidence="2 3" key="1">
    <citation type="submission" date="2022-03" db="EMBL/GenBank/DDBJ databases">
        <title>Novel taxa within the pig intestine.</title>
        <authorList>
            <person name="Wylensek D."/>
            <person name="Bishof K."/>
            <person name="Afrizal A."/>
            <person name="Clavel T."/>
        </authorList>
    </citation>
    <scope>NUCLEOTIDE SEQUENCE [LARGE SCALE GENOMIC DNA]</scope>
    <source>
        <strain evidence="2 3">CLA-KB-P133</strain>
    </source>
</reference>
<evidence type="ECO:0000313" key="3">
    <source>
        <dbReference type="Proteomes" id="UP001286174"/>
    </source>
</evidence>
<evidence type="ECO:0000259" key="1">
    <source>
        <dbReference type="Pfam" id="PF07179"/>
    </source>
</evidence>
<dbReference type="RefSeq" id="WP_370595875.1">
    <property type="nucleotide sequence ID" value="NZ_JALBUR010000009.1"/>
</dbReference>
<accession>A0AB35U3P1</accession>
<evidence type="ECO:0000313" key="2">
    <source>
        <dbReference type="EMBL" id="MDX8419455.1"/>
    </source>
</evidence>
<dbReference type="Proteomes" id="UP001286174">
    <property type="component" value="Unassembled WGS sequence"/>
</dbReference>
<dbReference type="AlphaFoldDB" id="A0AB35U3P1"/>
<protein>
    <submittedName>
        <fullName evidence="2">SseB family protein</fullName>
    </submittedName>
</protein>
<proteinExistence type="predicted"/>